<dbReference type="EMBL" id="WHWB01034567">
    <property type="protein sequence ID" value="KAJ7408051.1"/>
    <property type="molecule type" value="Genomic_DNA"/>
</dbReference>
<evidence type="ECO:0000256" key="3">
    <source>
        <dbReference type="ARBA" id="ARBA00023306"/>
    </source>
</evidence>
<dbReference type="Proteomes" id="UP001145742">
    <property type="component" value="Unassembled WGS sequence"/>
</dbReference>
<feature type="domain" description="Par3/HAL N-terminal" evidence="4">
    <location>
        <begin position="23"/>
        <end position="58"/>
    </location>
</feature>
<protein>
    <recommendedName>
        <fullName evidence="4">Par3/HAL N-terminal domain-containing protein</fullName>
    </recommendedName>
</protein>
<dbReference type="Pfam" id="PF12053">
    <property type="entry name" value="Par3_HAL_N_term"/>
    <property type="match status" value="1"/>
</dbReference>
<name>A0ABQ9CRV5_9PASS</name>
<evidence type="ECO:0000313" key="6">
    <source>
        <dbReference type="Proteomes" id="UP001145742"/>
    </source>
</evidence>
<organism evidence="5 6">
    <name type="scientific">Willisornis vidua</name>
    <name type="common">Xingu scale-backed antbird</name>
    <dbReference type="NCBI Taxonomy" id="1566151"/>
    <lineage>
        <taxon>Eukaryota</taxon>
        <taxon>Metazoa</taxon>
        <taxon>Chordata</taxon>
        <taxon>Craniata</taxon>
        <taxon>Vertebrata</taxon>
        <taxon>Euteleostomi</taxon>
        <taxon>Archelosauria</taxon>
        <taxon>Archosauria</taxon>
        <taxon>Dinosauria</taxon>
        <taxon>Saurischia</taxon>
        <taxon>Theropoda</taxon>
        <taxon>Coelurosauria</taxon>
        <taxon>Aves</taxon>
        <taxon>Neognathae</taxon>
        <taxon>Neoaves</taxon>
        <taxon>Telluraves</taxon>
        <taxon>Australaves</taxon>
        <taxon>Passeriformes</taxon>
        <taxon>Thamnophilidae</taxon>
        <taxon>Willisornis</taxon>
    </lineage>
</organism>
<sequence>MLSSVWSSSKNQEMFSDSEISLEWDPASWVNIHHLEYTDGGILDPDDVLADVVEDKDKAERVGAVQLGEEKALGTLIAAFQYFKGASKKDGTAKLKELSSRACCNWTRVNGIKLKRVQLRLEKRKTFFTMRVMKD</sequence>
<keyword evidence="3" id="KW-0131">Cell cycle</keyword>
<evidence type="ECO:0000259" key="4">
    <source>
        <dbReference type="Pfam" id="PF12053"/>
    </source>
</evidence>
<dbReference type="InterPro" id="IPR052213">
    <property type="entry name" value="PAR3"/>
</dbReference>
<accession>A0ABQ9CRV5</accession>
<keyword evidence="6" id="KW-1185">Reference proteome</keyword>
<dbReference type="PANTHER" id="PTHR16484:SF4">
    <property type="entry name" value="PARTITIONING DEFECTIVE 3 HOMOLOG B"/>
    <property type="match status" value="1"/>
</dbReference>
<dbReference type="PANTHER" id="PTHR16484">
    <property type="entry name" value="PARTITIONING DEFECTIVE 3 RELATED"/>
    <property type="match status" value="1"/>
</dbReference>
<dbReference type="Gene3D" id="3.10.20.90">
    <property type="entry name" value="Phosphatidylinositol 3-kinase Catalytic Subunit, Chain A, domain 1"/>
    <property type="match status" value="1"/>
</dbReference>
<evidence type="ECO:0000256" key="1">
    <source>
        <dbReference type="ARBA" id="ARBA00022618"/>
    </source>
</evidence>
<evidence type="ECO:0000313" key="5">
    <source>
        <dbReference type="EMBL" id="KAJ7408051.1"/>
    </source>
</evidence>
<keyword evidence="2" id="KW-0677">Repeat</keyword>
<comment type="caution">
    <text evidence="5">The sequence shown here is derived from an EMBL/GenBank/DDBJ whole genome shotgun (WGS) entry which is preliminary data.</text>
</comment>
<keyword evidence="1" id="KW-0132">Cell division</keyword>
<gene>
    <name evidence="5" type="ORF">WISP_122973</name>
</gene>
<dbReference type="InterPro" id="IPR021922">
    <property type="entry name" value="Par3/HAL_N"/>
</dbReference>
<reference evidence="5" key="1">
    <citation type="submission" date="2019-10" db="EMBL/GenBank/DDBJ databases">
        <authorList>
            <person name="Soares A.E.R."/>
            <person name="Aleixo A."/>
            <person name="Schneider P."/>
            <person name="Miyaki C.Y."/>
            <person name="Schneider M.P."/>
            <person name="Mello C."/>
            <person name="Vasconcelos A.T.R."/>
        </authorList>
    </citation>
    <scope>NUCLEOTIDE SEQUENCE</scope>
    <source>
        <tissue evidence="5">Muscle</tissue>
    </source>
</reference>
<evidence type="ECO:0000256" key="2">
    <source>
        <dbReference type="ARBA" id="ARBA00022737"/>
    </source>
</evidence>
<proteinExistence type="predicted"/>